<dbReference type="InterPro" id="IPR010730">
    <property type="entry name" value="HET"/>
</dbReference>
<proteinExistence type="predicted"/>
<comment type="caution">
    <text evidence="2">The sequence shown here is derived from an EMBL/GenBank/DDBJ whole genome shotgun (WGS) entry which is preliminary data.</text>
</comment>
<dbReference type="EMBL" id="ML978157">
    <property type="protein sequence ID" value="KAF2035405.1"/>
    <property type="molecule type" value="Genomic_DNA"/>
</dbReference>
<feature type="domain" description="Heterokaryon incompatibility" evidence="1">
    <location>
        <begin position="1"/>
        <end position="42"/>
    </location>
</feature>
<protein>
    <recommendedName>
        <fullName evidence="1">Heterokaryon incompatibility domain-containing protein</fullName>
    </recommendedName>
</protein>
<keyword evidence="3" id="KW-1185">Reference proteome</keyword>
<dbReference type="Pfam" id="PF06985">
    <property type="entry name" value="HET"/>
    <property type="match status" value="1"/>
</dbReference>
<dbReference type="PANTHER" id="PTHR24148">
    <property type="entry name" value="ANKYRIN REPEAT DOMAIN-CONTAINING PROTEIN 39 HOMOLOG-RELATED"/>
    <property type="match status" value="1"/>
</dbReference>
<accession>A0A9P4HKX0</accession>
<evidence type="ECO:0000259" key="1">
    <source>
        <dbReference type="Pfam" id="PF06985"/>
    </source>
</evidence>
<evidence type="ECO:0000313" key="2">
    <source>
        <dbReference type="EMBL" id="KAF2035405.1"/>
    </source>
</evidence>
<feature type="non-terminal residue" evidence="2">
    <location>
        <position position="1"/>
    </location>
</feature>
<organism evidence="2 3">
    <name type="scientific">Setomelanomma holmii</name>
    <dbReference type="NCBI Taxonomy" id="210430"/>
    <lineage>
        <taxon>Eukaryota</taxon>
        <taxon>Fungi</taxon>
        <taxon>Dikarya</taxon>
        <taxon>Ascomycota</taxon>
        <taxon>Pezizomycotina</taxon>
        <taxon>Dothideomycetes</taxon>
        <taxon>Pleosporomycetidae</taxon>
        <taxon>Pleosporales</taxon>
        <taxon>Pleosporineae</taxon>
        <taxon>Phaeosphaeriaceae</taxon>
        <taxon>Setomelanomma</taxon>
    </lineage>
</organism>
<name>A0A9P4HKX0_9PLEO</name>
<evidence type="ECO:0000313" key="3">
    <source>
        <dbReference type="Proteomes" id="UP000799777"/>
    </source>
</evidence>
<feature type="non-terminal residue" evidence="2">
    <location>
        <position position="61"/>
    </location>
</feature>
<dbReference type="Proteomes" id="UP000799777">
    <property type="component" value="Unassembled WGS sequence"/>
</dbReference>
<gene>
    <name evidence="2" type="ORF">EK21DRAFT_10528</name>
</gene>
<dbReference type="PANTHER" id="PTHR24148:SF82">
    <property type="entry name" value="HETEROKARYON INCOMPATIBILITY DOMAIN-CONTAINING PROTEIN"/>
    <property type="match status" value="1"/>
</dbReference>
<dbReference type="InterPro" id="IPR052895">
    <property type="entry name" value="HetReg/Transcr_Mod"/>
</dbReference>
<dbReference type="OrthoDB" id="2157530at2759"/>
<dbReference type="AlphaFoldDB" id="A0A9P4HKX0"/>
<sequence length="61" mass="6843">IWVDHISINQQDDEEKTEQVGNMGRIYGAASEVIVWLGPAADGLDGLMDIWSSWGNLIIQW</sequence>
<reference evidence="2" key="1">
    <citation type="journal article" date="2020" name="Stud. Mycol.">
        <title>101 Dothideomycetes genomes: a test case for predicting lifestyles and emergence of pathogens.</title>
        <authorList>
            <person name="Haridas S."/>
            <person name="Albert R."/>
            <person name="Binder M."/>
            <person name="Bloem J."/>
            <person name="Labutti K."/>
            <person name="Salamov A."/>
            <person name="Andreopoulos B."/>
            <person name="Baker S."/>
            <person name="Barry K."/>
            <person name="Bills G."/>
            <person name="Bluhm B."/>
            <person name="Cannon C."/>
            <person name="Castanera R."/>
            <person name="Culley D."/>
            <person name="Daum C."/>
            <person name="Ezra D."/>
            <person name="Gonzalez J."/>
            <person name="Henrissat B."/>
            <person name="Kuo A."/>
            <person name="Liang C."/>
            <person name="Lipzen A."/>
            <person name="Lutzoni F."/>
            <person name="Magnuson J."/>
            <person name="Mondo S."/>
            <person name="Nolan M."/>
            <person name="Ohm R."/>
            <person name="Pangilinan J."/>
            <person name="Park H.-J."/>
            <person name="Ramirez L."/>
            <person name="Alfaro M."/>
            <person name="Sun H."/>
            <person name="Tritt A."/>
            <person name="Yoshinaga Y."/>
            <person name="Zwiers L.-H."/>
            <person name="Turgeon B."/>
            <person name="Goodwin S."/>
            <person name="Spatafora J."/>
            <person name="Crous P."/>
            <person name="Grigoriev I."/>
        </authorList>
    </citation>
    <scope>NUCLEOTIDE SEQUENCE</scope>
    <source>
        <strain evidence="2">CBS 110217</strain>
    </source>
</reference>